<protein>
    <submittedName>
        <fullName evidence="2">Uncharacterized protein</fullName>
    </submittedName>
</protein>
<feature type="transmembrane region" description="Helical" evidence="1">
    <location>
        <begin position="92"/>
        <end position="110"/>
    </location>
</feature>
<evidence type="ECO:0000256" key="1">
    <source>
        <dbReference type="SAM" id="Phobius"/>
    </source>
</evidence>
<evidence type="ECO:0000313" key="2">
    <source>
        <dbReference type="EMBL" id="RVW84074.1"/>
    </source>
</evidence>
<evidence type="ECO:0000313" key="3">
    <source>
        <dbReference type="Proteomes" id="UP000288805"/>
    </source>
</evidence>
<organism evidence="2 3">
    <name type="scientific">Vitis vinifera</name>
    <name type="common">Grape</name>
    <dbReference type="NCBI Taxonomy" id="29760"/>
    <lineage>
        <taxon>Eukaryota</taxon>
        <taxon>Viridiplantae</taxon>
        <taxon>Streptophyta</taxon>
        <taxon>Embryophyta</taxon>
        <taxon>Tracheophyta</taxon>
        <taxon>Spermatophyta</taxon>
        <taxon>Magnoliopsida</taxon>
        <taxon>eudicotyledons</taxon>
        <taxon>Gunneridae</taxon>
        <taxon>Pentapetalae</taxon>
        <taxon>rosids</taxon>
        <taxon>Vitales</taxon>
        <taxon>Vitaceae</taxon>
        <taxon>Viteae</taxon>
        <taxon>Vitis</taxon>
    </lineage>
</organism>
<dbReference type="AlphaFoldDB" id="A0A438HHZ4"/>
<keyword evidence="1" id="KW-1133">Transmembrane helix</keyword>
<feature type="transmembrane region" description="Helical" evidence="1">
    <location>
        <begin position="58"/>
        <end position="80"/>
    </location>
</feature>
<accession>A0A438HHZ4</accession>
<dbReference type="Proteomes" id="UP000288805">
    <property type="component" value="Unassembled WGS sequence"/>
</dbReference>
<gene>
    <name evidence="2" type="ORF">CK203_040605</name>
</gene>
<comment type="caution">
    <text evidence="2">The sequence shown here is derived from an EMBL/GenBank/DDBJ whole genome shotgun (WGS) entry which is preliminary data.</text>
</comment>
<keyword evidence="1" id="KW-0472">Membrane</keyword>
<reference evidence="2 3" key="1">
    <citation type="journal article" date="2018" name="PLoS Genet.">
        <title>Population sequencing reveals clonal diversity and ancestral inbreeding in the grapevine cultivar Chardonnay.</title>
        <authorList>
            <person name="Roach M.J."/>
            <person name="Johnson D.L."/>
            <person name="Bohlmann J."/>
            <person name="van Vuuren H.J."/>
            <person name="Jones S.J."/>
            <person name="Pretorius I.S."/>
            <person name="Schmidt S.A."/>
            <person name="Borneman A.R."/>
        </authorList>
    </citation>
    <scope>NUCLEOTIDE SEQUENCE [LARGE SCALE GENOMIC DNA]</scope>
    <source>
        <strain evidence="3">cv. Chardonnay</strain>
        <tissue evidence="2">Leaf</tissue>
    </source>
</reference>
<keyword evidence="1" id="KW-0812">Transmembrane</keyword>
<sequence length="140" mass="16075">MWTPMVQSLLLNCVYEGAMRCEIEARELRRGWKEDVGLGASINEHVYPEMQRKRMGNALNVLFLGLFSLHFFSLTFPLLSRNGKQSLFTKRDVLLWTTAGVGPIHVYLWFPDDEYDIISEECLLTVDENREGQAAAFGDE</sequence>
<dbReference type="EMBL" id="QGNW01000220">
    <property type="protein sequence ID" value="RVW84074.1"/>
    <property type="molecule type" value="Genomic_DNA"/>
</dbReference>
<proteinExistence type="predicted"/>
<name>A0A438HHZ4_VITVI</name>